<accession>A0ABY4CXV0</accession>
<organism evidence="2 3">
    <name type="scientific">Hymenobacter tibetensis</name>
    <dbReference type="NCBI Taxonomy" id="497967"/>
    <lineage>
        <taxon>Bacteria</taxon>
        <taxon>Pseudomonadati</taxon>
        <taxon>Bacteroidota</taxon>
        <taxon>Cytophagia</taxon>
        <taxon>Cytophagales</taxon>
        <taxon>Hymenobacteraceae</taxon>
        <taxon>Hymenobacter</taxon>
    </lineage>
</organism>
<evidence type="ECO:0000313" key="2">
    <source>
        <dbReference type="EMBL" id="UOG75096.1"/>
    </source>
</evidence>
<dbReference type="PROSITE" id="PS51257">
    <property type="entry name" value="PROKAR_LIPOPROTEIN"/>
    <property type="match status" value="1"/>
</dbReference>
<evidence type="ECO:0000256" key="1">
    <source>
        <dbReference type="SAM" id="Phobius"/>
    </source>
</evidence>
<dbReference type="Proteomes" id="UP000831113">
    <property type="component" value="Chromosome"/>
</dbReference>
<sequence length="179" mass="19156">MILTSLRFGLLLTLVLLTGCYTHKASFSFQPASAQAPQPNRLPQLPAGRSYEPVLASAVMPAPRTITPVEPARTTQRRATQAKALYRVPAGQHTEAASHAAVARHPAQRHPHATTKHGTRHLVLGILLLAGGVTTGLVIGGWAGFGVAALIVLAGYYFLGLAFGGEHAWLEVFQEFFNM</sequence>
<evidence type="ECO:0000313" key="3">
    <source>
        <dbReference type="Proteomes" id="UP000831113"/>
    </source>
</evidence>
<keyword evidence="1" id="KW-0472">Membrane</keyword>
<protein>
    <submittedName>
        <fullName evidence="2">Uncharacterized protein</fullName>
    </submittedName>
</protein>
<feature type="transmembrane region" description="Helical" evidence="1">
    <location>
        <begin position="126"/>
        <end position="159"/>
    </location>
</feature>
<keyword evidence="1" id="KW-0812">Transmembrane</keyword>
<proteinExistence type="predicted"/>
<gene>
    <name evidence="2" type="ORF">MTX78_00520</name>
</gene>
<keyword evidence="3" id="KW-1185">Reference proteome</keyword>
<dbReference type="EMBL" id="CP094669">
    <property type="protein sequence ID" value="UOG75096.1"/>
    <property type="molecule type" value="Genomic_DNA"/>
</dbReference>
<dbReference type="RefSeq" id="WP_243798926.1">
    <property type="nucleotide sequence ID" value="NZ_CP094669.1"/>
</dbReference>
<keyword evidence="1" id="KW-1133">Transmembrane helix</keyword>
<reference evidence="2 3" key="1">
    <citation type="submission" date="2022-03" db="EMBL/GenBank/DDBJ databases">
        <title>Hymenobactersp. isolated from the air.</title>
        <authorList>
            <person name="Won M."/>
            <person name="Kwon S.-W."/>
        </authorList>
    </citation>
    <scope>NUCLEOTIDE SEQUENCE [LARGE SCALE GENOMIC DNA]</scope>
    <source>
        <strain evidence="2 3">KACC 21982</strain>
    </source>
</reference>
<name>A0ABY4CXV0_9BACT</name>